<feature type="domain" description="DUF7492" evidence="1">
    <location>
        <begin position="2"/>
        <end position="211"/>
    </location>
</feature>
<organism evidence="2 3">
    <name type="scientific">Pseudomassariella vexata</name>
    <dbReference type="NCBI Taxonomy" id="1141098"/>
    <lineage>
        <taxon>Eukaryota</taxon>
        <taxon>Fungi</taxon>
        <taxon>Dikarya</taxon>
        <taxon>Ascomycota</taxon>
        <taxon>Pezizomycotina</taxon>
        <taxon>Sordariomycetes</taxon>
        <taxon>Xylariomycetidae</taxon>
        <taxon>Amphisphaeriales</taxon>
        <taxon>Pseudomassariaceae</taxon>
        <taxon>Pseudomassariella</taxon>
    </lineage>
</organism>
<dbReference type="Proteomes" id="UP000193689">
    <property type="component" value="Unassembled WGS sequence"/>
</dbReference>
<dbReference type="OrthoDB" id="64281at2759"/>
<dbReference type="InParanoid" id="A0A1Y2E2A4"/>
<protein>
    <recommendedName>
        <fullName evidence="1">DUF7492 domain-containing protein</fullName>
    </recommendedName>
</protein>
<dbReference type="RefSeq" id="XP_040716147.1">
    <property type="nucleotide sequence ID" value="XM_040860110.1"/>
</dbReference>
<keyword evidence="3" id="KW-1185">Reference proteome</keyword>
<evidence type="ECO:0000259" key="1">
    <source>
        <dbReference type="Pfam" id="PF24320"/>
    </source>
</evidence>
<sequence>MSRLDPAFNDLKQQYLLPPPGRDANLGILASDPICRDSQQMAGQSNAIFPPLQASPGDFIALQYQENGHVTLPENTPHKPRNSTIFIYGTSSPSKDDRLLSIHRVWNACGTGGDQRGVLLATRSFDDGQCYQINNGSISLARQKIYSKVPTDPQGADLWCQNDLRLPTNIHDNYTLYWVWEWPTIPTGMVPQGRMEVYTTCIDIQIQPGIQNGMVLFENGQDLNFAGIQEQMLANKMP</sequence>
<dbReference type="EMBL" id="MCFJ01000006">
    <property type="protein sequence ID" value="ORY64995.1"/>
    <property type="molecule type" value="Genomic_DNA"/>
</dbReference>
<accession>A0A1Y2E2A4</accession>
<reference evidence="2 3" key="1">
    <citation type="submission" date="2016-07" db="EMBL/GenBank/DDBJ databases">
        <title>Pervasive Adenine N6-methylation of Active Genes in Fungi.</title>
        <authorList>
            <consortium name="DOE Joint Genome Institute"/>
            <person name="Mondo S.J."/>
            <person name="Dannebaum R.O."/>
            <person name="Kuo R.C."/>
            <person name="Labutti K."/>
            <person name="Haridas S."/>
            <person name="Kuo A."/>
            <person name="Salamov A."/>
            <person name="Ahrendt S.R."/>
            <person name="Lipzen A."/>
            <person name="Sullivan W."/>
            <person name="Andreopoulos W.B."/>
            <person name="Clum A."/>
            <person name="Lindquist E."/>
            <person name="Daum C."/>
            <person name="Ramamoorthy G.K."/>
            <person name="Gryganskyi A."/>
            <person name="Culley D."/>
            <person name="Magnuson J.K."/>
            <person name="James T.Y."/>
            <person name="O'Malley M.A."/>
            <person name="Stajich J.E."/>
            <person name="Spatafora J.W."/>
            <person name="Visel A."/>
            <person name="Grigoriev I.V."/>
        </authorList>
    </citation>
    <scope>NUCLEOTIDE SEQUENCE [LARGE SCALE GENOMIC DNA]</scope>
    <source>
        <strain evidence="2 3">CBS 129021</strain>
    </source>
</reference>
<evidence type="ECO:0000313" key="3">
    <source>
        <dbReference type="Proteomes" id="UP000193689"/>
    </source>
</evidence>
<dbReference type="GeneID" id="63776322"/>
<dbReference type="AlphaFoldDB" id="A0A1Y2E2A4"/>
<gene>
    <name evidence="2" type="ORF">BCR38DRAFT_431590</name>
</gene>
<comment type="caution">
    <text evidence="2">The sequence shown here is derived from an EMBL/GenBank/DDBJ whole genome shotgun (WGS) entry which is preliminary data.</text>
</comment>
<dbReference type="STRING" id="1141098.A0A1Y2E2A4"/>
<proteinExistence type="predicted"/>
<name>A0A1Y2E2A4_9PEZI</name>
<evidence type="ECO:0000313" key="2">
    <source>
        <dbReference type="EMBL" id="ORY64995.1"/>
    </source>
</evidence>
<dbReference type="InterPro" id="IPR055915">
    <property type="entry name" value="DUF7492"/>
</dbReference>
<dbReference type="Pfam" id="PF24320">
    <property type="entry name" value="DUF7492"/>
    <property type="match status" value="1"/>
</dbReference>